<comment type="caution">
    <text evidence="1">The sequence shown here is derived from an EMBL/GenBank/DDBJ whole genome shotgun (WGS) entry which is preliminary data.</text>
</comment>
<dbReference type="Pfam" id="PF14356">
    <property type="entry name" value="DUF4403"/>
    <property type="match status" value="1"/>
</dbReference>
<organism evidence="1 2">
    <name type="scientific">Prosthecodimorpha hirschii</name>
    <dbReference type="NCBI Taxonomy" id="665126"/>
    <lineage>
        <taxon>Bacteria</taxon>
        <taxon>Pseudomonadati</taxon>
        <taxon>Pseudomonadota</taxon>
        <taxon>Alphaproteobacteria</taxon>
        <taxon>Hyphomicrobiales</taxon>
        <taxon>Ancalomicrobiaceae</taxon>
        <taxon>Prosthecodimorpha</taxon>
    </lineage>
</organism>
<dbReference type="InterPro" id="IPR025515">
    <property type="entry name" value="DUF4403"/>
</dbReference>
<reference evidence="1 2" key="1">
    <citation type="submission" date="2015-09" db="EMBL/GenBank/DDBJ databases">
        <authorList>
            <person name="Jackson K.R."/>
            <person name="Lunt B.L."/>
            <person name="Fisher J.N.B."/>
            <person name="Gardner A.V."/>
            <person name="Bailey M.E."/>
            <person name="Deus L.M."/>
            <person name="Earl A.S."/>
            <person name="Gibby P.D."/>
            <person name="Hartmann K.A."/>
            <person name="Liu J.E."/>
            <person name="Manci A.M."/>
            <person name="Nielsen D.A."/>
            <person name="Solomon M.B."/>
            <person name="Breakwell D.P."/>
            <person name="Burnett S.H."/>
            <person name="Grose J.H."/>
        </authorList>
    </citation>
    <scope>NUCLEOTIDE SEQUENCE [LARGE SCALE GENOMIC DNA]</scope>
    <source>
        <strain evidence="1 2">16</strain>
    </source>
</reference>
<evidence type="ECO:0008006" key="3">
    <source>
        <dbReference type="Google" id="ProtNLM"/>
    </source>
</evidence>
<evidence type="ECO:0000313" key="1">
    <source>
        <dbReference type="EMBL" id="KPL52202.1"/>
    </source>
</evidence>
<accession>A0A0P6W4H2</accession>
<reference evidence="1 2" key="2">
    <citation type="submission" date="2015-10" db="EMBL/GenBank/DDBJ databases">
        <title>Draft Genome Sequence of Prosthecomicrobium hirschii ATCC 27832.</title>
        <authorList>
            <person name="Daniel J."/>
            <person name="Givan S.A."/>
            <person name="Brun Y.V."/>
            <person name="Brown P.J."/>
        </authorList>
    </citation>
    <scope>NUCLEOTIDE SEQUENCE [LARGE SCALE GENOMIC DNA]</scope>
    <source>
        <strain evidence="1 2">16</strain>
    </source>
</reference>
<dbReference type="Proteomes" id="UP000048984">
    <property type="component" value="Unassembled WGS sequence"/>
</dbReference>
<evidence type="ECO:0000313" key="2">
    <source>
        <dbReference type="Proteomes" id="UP000048984"/>
    </source>
</evidence>
<proteinExistence type="predicted"/>
<dbReference type="STRING" id="665126.ABB55_08130"/>
<dbReference type="EMBL" id="LJYW01000001">
    <property type="protein sequence ID" value="KPL52202.1"/>
    <property type="molecule type" value="Genomic_DNA"/>
</dbReference>
<protein>
    <recommendedName>
        <fullName evidence="3">DUF4403 domain-containing protein</fullName>
    </recommendedName>
</protein>
<name>A0A0P6W4H2_9HYPH</name>
<dbReference type="AlphaFoldDB" id="A0A0P6W4H2"/>
<sequence length="501" mass="53089">MAAIAVAGGAFGYWRAAQATYHGPPVTAEREDLPSGTSSLLVPVTISLDDLQAKLNEQVPTRVHAVDEDRNACVPAKWVDECILPNPFNGGCAKRFKTKVSPEIDCHIDGVVDRGAIAVAGQGDRIAITLPVSATIKVRGRGDIGKHIRETATGSVTAAATVKAEIGGDWNPTATVDADYAWKDRIGVDVLGFRITFASKVDPKIREAIESFKAKIPALLAKVDVRAMAERGWRAAHAVVQVGSAPDIWLRIAPRSVGFDGLRIEGRNLTTNIMLTGDAATFVGERPAAAEPLPLSALQKSLPGPGFAFSVPVTVDFPALAALAEKALKVGTRRDIEVPKVGKVAVTFRTVTVHQTTARRLAVGVTLDADAPSALFDTRGTIWLTAAVTFDNQRKRVSLAEFDIFSSTDNAPVDLLAAILRTDPVNAILRESLEYDFTALHAAALAKAGKAMTRQLSADAYVVGSVRSLDAERMVVGPDALVLQLSAKGTAEVRSGKLAAN</sequence>
<keyword evidence="2" id="KW-1185">Reference proteome</keyword>
<gene>
    <name evidence="1" type="ORF">ABB55_08130</name>
</gene>